<evidence type="ECO:0000313" key="1">
    <source>
        <dbReference type="EMBL" id="NIE49640.1"/>
    </source>
</evidence>
<protein>
    <submittedName>
        <fullName evidence="1">Uncharacterized protein</fullName>
    </submittedName>
</protein>
<organism evidence="1">
    <name type="scientific">Rhipicephalus microplus</name>
    <name type="common">Cattle tick</name>
    <name type="synonym">Boophilus microplus</name>
    <dbReference type="NCBI Taxonomy" id="6941"/>
    <lineage>
        <taxon>Eukaryota</taxon>
        <taxon>Metazoa</taxon>
        <taxon>Ecdysozoa</taxon>
        <taxon>Arthropoda</taxon>
        <taxon>Chelicerata</taxon>
        <taxon>Arachnida</taxon>
        <taxon>Acari</taxon>
        <taxon>Parasitiformes</taxon>
        <taxon>Ixodida</taxon>
        <taxon>Ixodoidea</taxon>
        <taxon>Ixodidae</taxon>
        <taxon>Rhipicephalinae</taxon>
        <taxon>Rhipicephalus</taxon>
        <taxon>Boophilus</taxon>
    </lineage>
</organism>
<dbReference type="EMBL" id="GIKN01007367">
    <property type="protein sequence ID" value="NIE49640.1"/>
    <property type="molecule type" value="Transcribed_RNA"/>
</dbReference>
<dbReference type="AlphaFoldDB" id="A0A6G5AHJ3"/>
<reference evidence="1" key="1">
    <citation type="submission" date="2020-03" db="EMBL/GenBank/DDBJ databases">
        <title>A transcriptome and proteome of the tick Rhipicephalus microplus shaped by the genetic composition of its hosts and developmental stage.</title>
        <authorList>
            <person name="Garcia G.R."/>
            <person name="Ribeiro J.M.C."/>
            <person name="Maruyama S.R."/>
            <person name="Gardinasse L.G."/>
            <person name="Nelson K."/>
            <person name="Ferreira B.R."/>
            <person name="Andrade T.G."/>
            <person name="Santos I.K.F.M."/>
        </authorList>
    </citation>
    <scope>NUCLEOTIDE SEQUENCE</scope>
    <source>
        <strain evidence="1">NSGR</strain>
        <tissue evidence="1">Salivary glands</tissue>
    </source>
</reference>
<accession>A0A6G5AHJ3</accession>
<name>A0A6G5AHJ3_RHIMP</name>
<sequence>MHLLLYVQMNLFETDAEAFLLSMCIAPILQINEDSKCTCKVAVFETLDKIFLQSPGVLRSVKFRRTGKLVKLPCEIPLRSTHPVFQNKQQYKKHHNCAKKLQEVSLSRCAAYTRLYGLAHYKPQRDFQTIAIKFPPIAATEIEIALDEHNMCAAAAHQHLSLCTCMGFQHNQQHTTLLTTRIDKTKTDKILLNTHPPHNSWLINKKYYLQMKDKQNVTNWSSIQQSLV</sequence>
<proteinExistence type="predicted"/>